<dbReference type="AlphaFoldDB" id="A0AAD5HBE7"/>
<dbReference type="SMART" id="SM00744">
    <property type="entry name" value="RINGv"/>
    <property type="match status" value="1"/>
</dbReference>
<gene>
    <name evidence="6" type="ORF">K450DRAFT_255487</name>
</gene>
<keyword evidence="1" id="KW-0479">Metal-binding</keyword>
<dbReference type="SMART" id="SM00184">
    <property type="entry name" value="RING"/>
    <property type="match status" value="1"/>
</dbReference>
<dbReference type="GO" id="GO:0008270">
    <property type="term" value="F:zinc ion binding"/>
    <property type="evidence" value="ECO:0007669"/>
    <property type="project" value="UniProtKB-KW"/>
</dbReference>
<dbReference type="PROSITE" id="PS50089">
    <property type="entry name" value="ZF_RING_2"/>
    <property type="match status" value="1"/>
</dbReference>
<accession>A0AAD5HBE7</accession>
<sequence length="173" mass="19810">MIRRRSIDPDLLNEFAIQTFHSENKKSHLKPPSVHNHNDKDCCVVEICPSLTYPEIAHVSARANPILGDTISEAPPENQEIKAEKPFDTRSMASSIDLCPICLDQYEDGDSKIRVLPCTHYFHQECIDSWLLRENTTTNCPCCNFDLSTIPRAENRPSPDTSRRFFWWICSSS</sequence>
<proteinExistence type="predicted"/>
<evidence type="ECO:0000313" key="7">
    <source>
        <dbReference type="Proteomes" id="UP001206595"/>
    </source>
</evidence>
<dbReference type="EMBL" id="MU620950">
    <property type="protein sequence ID" value="KAI8576764.1"/>
    <property type="molecule type" value="Genomic_DNA"/>
</dbReference>
<keyword evidence="2 4" id="KW-0863">Zinc-finger</keyword>
<dbReference type="SUPFAM" id="SSF57850">
    <property type="entry name" value="RING/U-box"/>
    <property type="match status" value="1"/>
</dbReference>
<evidence type="ECO:0000256" key="4">
    <source>
        <dbReference type="PROSITE-ProRule" id="PRU00175"/>
    </source>
</evidence>
<reference evidence="6" key="1">
    <citation type="submission" date="2021-06" db="EMBL/GenBank/DDBJ databases">
        <authorList>
            <consortium name="DOE Joint Genome Institute"/>
            <person name="Mondo S.J."/>
            <person name="Amses K.R."/>
            <person name="Simmons D.R."/>
            <person name="Longcore J.E."/>
            <person name="Seto K."/>
            <person name="Alves G.H."/>
            <person name="Bonds A.E."/>
            <person name="Quandt C.A."/>
            <person name="Davis W.J."/>
            <person name="Chang Y."/>
            <person name="Letcher P.M."/>
            <person name="Powell M.J."/>
            <person name="Kuo A."/>
            <person name="Labutti K."/>
            <person name="Pangilinan J."/>
            <person name="Andreopoulos W."/>
            <person name="Tritt A."/>
            <person name="Riley R."/>
            <person name="Hundley H."/>
            <person name="Johnson J."/>
            <person name="Lipzen A."/>
            <person name="Barry K."/>
            <person name="Berbee M.L."/>
            <person name="Buchler N.E."/>
            <person name="Grigoriev I.V."/>
            <person name="Spatafora J.W."/>
            <person name="Stajich J.E."/>
            <person name="James T.Y."/>
        </authorList>
    </citation>
    <scope>NUCLEOTIDE SEQUENCE</scope>
    <source>
        <strain evidence="6">AG</strain>
    </source>
</reference>
<dbReference type="GO" id="GO:0006511">
    <property type="term" value="P:ubiquitin-dependent protein catabolic process"/>
    <property type="evidence" value="ECO:0007669"/>
    <property type="project" value="TreeGrafter"/>
</dbReference>
<evidence type="ECO:0000313" key="6">
    <source>
        <dbReference type="EMBL" id="KAI8576764.1"/>
    </source>
</evidence>
<feature type="domain" description="RING-type" evidence="5">
    <location>
        <begin position="99"/>
        <end position="144"/>
    </location>
</feature>
<keyword evidence="7" id="KW-1185">Reference proteome</keyword>
<dbReference type="Proteomes" id="UP001206595">
    <property type="component" value="Unassembled WGS sequence"/>
</dbReference>
<evidence type="ECO:0000256" key="2">
    <source>
        <dbReference type="ARBA" id="ARBA00022771"/>
    </source>
</evidence>
<dbReference type="InterPro" id="IPR051826">
    <property type="entry name" value="E3_ubiquitin-ligase_domain"/>
</dbReference>
<evidence type="ECO:0000256" key="1">
    <source>
        <dbReference type="ARBA" id="ARBA00022723"/>
    </source>
</evidence>
<dbReference type="PANTHER" id="PTHR22765">
    <property type="entry name" value="RING FINGER AND PROTEASE ASSOCIATED DOMAIN-CONTAINING"/>
    <property type="match status" value="1"/>
</dbReference>
<dbReference type="Pfam" id="PF13639">
    <property type="entry name" value="zf-RING_2"/>
    <property type="match status" value="1"/>
</dbReference>
<comment type="caution">
    <text evidence="6">The sequence shown here is derived from an EMBL/GenBank/DDBJ whole genome shotgun (WGS) entry which is preliminary data.</text>
</comment>
<dbReference type="GO" id="GO:0061630">
    <property type="term" value="F:ubiquitin protein ligase activity"/>
    <property type="evidence" value="ECO:0007669"/>
    <property type="project" value="TreeGrafter"/>
</dbReference>
<evidence type="ECO:0000259" key="5">
    <source>
        <dbReference type="PROSITE" id="PS50089"/>
    </source>
</evidence>
<dbReference type="Gene3D" id="3.30.40.10">
    <property type="entry name" value="Zinc/RING finger domain, C3HC4 (zinc finger)"/>
    <property type="match status" value="1"/>
</dbReference>
<evidence type="ECO:0000256" key="3">
    <source>
        <dbReference type="ARBA" id="ARBA00022833"/>
    </source>
</evidence>
<dbReference type="GeneID" id="75916695"/>
<dbReference type="InterPro" id="IPR011016">
    <property type="entry name" value="Znf_RING-CH"/>
</dbReference>
<dbReference type="RefSeq" id="XP_051441768.1">
    <property type="nucleotide sequence ID" value="XM_051591352.1"/>
</dbReference>
<name>A0AAD5HBE7_UMBRA</name>
<keyword evidence="3" id="KW-0862">Zinc</keyword>
<dbReference type="InterPro" id="IPR001841">
    <property type="entry name" value="Znf_RING"/>
</dbReference>
<protein>
    <recommendedName>
        <fullName evidence="5">RING-type domain-containing protein</fullName>
    </recommendedName>
</protein>
<reference evidence="6" key="2">
    <citation type="journal article" date="2022" name="Proc. Natl. Acad. Sci. U.S.A.">
        <title>Diploid-dominant life cycles characterize the early evolution of Fungi.</title>
        <authorList>
            <person name="Amses K.R."/>
            <person name="Simmons D.R."/>
            <person name="Longcore J.E."/>
            <person name="Mondo S.J."/>
            <person name="Seto K."/>
            <person name="Jeronimo G.H."/>
            <person name="Bonds A.E."/>
            <person name="Quandt C.A."/>
            <person name="Davis W.J."/>
            <person name="Chang Y."/>
            <person name="Federici B.A."/>
            <person name="Kuo A."/>
            <person name="LaButti K."/>
            <person name="Pangilinan J."/>
            <person name="Andreopoulos W."/>
            <person name="Tritt A."/>
            <person name="Riley R."/>
            <person name="Hundley H."/>
            <person name="Johnson J."/>
            <person name="Lipzen A."/>
            <person name="Barry K."/>
            <person name="Lang B.F."/>
            <person name="Cuomo C.A."/>
            <person name="Buchler N.E."/>
            <person name="Grigoriev I.V."/>
            <person name="Spatafora J.W."/>
            <person name="Stajich J.E."/>
            <person name="James T.Y."/>
        </authorList>
    </citation>
    <scope>NUCLEOTIDE SEQUENCE</scope>
    <source>
        <strain evidence="6">AG</strain>
    </source>
</reference>
<dbReference type="CDD" id="cd16454">
    <property type="entry name" value="RING-H2_PA-TM-RING"/>
    <property type="match status" value="1"/>
</dbReference>
<dbReference type="InterPro" id="IPR013083">
    <property type="entry name" value="Znf_RING/FYVE/PHD"/>
</dbReference>
<dbReference type="PANTHER" id="PTHR22765:SF434">
    <property type="entry name" value="GB|AAD18119.1-RELATED"/>
    <property type="match status" value="1"/>
</dbReference>
<organism evidence="6 7">
    <name type="scientific">Umbelopsis ramanniana AG</name>
    <dbReference type="NCBI Taxonomy" id="1314678"/>
    <lineage>
        <taxon>Eukaryota</taxon>
        <taxon>Fungi</taxon>
        <taxon>Fungi incertae sedis</taxon>
        <taxon>Mucoromycota</taxon>
        <taxon>Mucoromycotina</taxon>
        <taxon>Umbelopsidomycetes</taxon>
        <taxon>Umbelopsidales</taxon>
        <taxon>Umbelopsidaceae</taxon>
        <taxon>Umbelopsis</taxon>
    </lineage>
</organism>